<dbReference type="CDD" id="cd00158">
    <property type="entry name" value="RHOD"/>
    <property type="match status" value="1"/>
</dbReference>
<dbReference type="InterPro" id="IPR001763">
    <property type="entry name" value="Rhodanese-like_dom"/>
</dbReference>
<dbReference type="EMBL" id="LHPG02000016">
    <property type="protein sequence ID" value="PRW33556.1"/>
    <property type="molecule type" value="Genomic_DNA"/>
</dbReference>
<dbReference type="Pfam" id="PF00581">
    <property type="entry name" value="Rhodanese"/>
    <property type="match status" value="1"/>
</dbReference>
<evidence type="ECO:0000259" key="1">
    <source>
        <dbReference type="PROSITE" id="PS50206"/>
    </source>
</evidence>
<dbReference type="Gene3D" id="3.40.250.10">
    <property type="entry name" value="Rhodanese-like domain"/>
    <property type="match status" value="1"/>
</dbReference>
<dbReference type="Proteomes" id="UP000239899">
    <property type="component" value="Unassembled WGS sequence"/>
</dbReference>
<dbReference type="PROSITE" id="PS50206">
    <property type="entry name" value="RHODANESE_3"/>
    <property type="match status" value="1"/>
</dbReference>
<dbReference type="InterPro" id="IPR036873">
    <property type="entry name" value="Rhodanese-like_dom_sf"/>
</dbReference>
<evidence type="ECO:0000313" key="2">
    <source>
        <dbReference type="EMBL" id="PRW33556.1"/>
    </source>
</evidence>
<name>A0A2P6TH16_CHLSO</name>
<feature type="domain" description="Rhodanese" evidence="1">
    <location>
        <begin position="21"/>
        <end position="122"/>
    </location>
</feature>
<keyword evidence="3" id="KW-1185">Reference proteome</keyword>
<dbReference type="InterPro" id="IPR052367">
    <property type="entry name" value="Thiosulfate_ST/Rhodanese-like"/>
</dbReference>
<dbReference type="SMART" id="SM00450">
    <property type="entry name" value="RHOD"/>
    <property type="match status" value="1"/>
</dbReference>
<dbReference type="SUPFAM" id="SSF52821">
    <property type="entry name" value="Rhodanese/Cell cycle control phosphatase"/>
    <property type="match status" value="1"/>
</dbReference>
<protein>
    <submittedName>
        <fullName evidence="2">Thiosulfate sulfurtransferase chloroplastic isoform X2</fullName>
    </submittedName>
</protein>
<organism evidence="2 3">
    <name type="scientific">Chlorella sorokiniana</name>
    <name type="common">Freshwater green alga</name>
    <dbReference type="NCBI Taxonomy" id="3076"/>
    <lineage>
        <taxon>Eukaryota</taxon>
        <taxon>Viridiplantae</taxon>
        <taxon>Chlorophyta</taxon>
        <taxon>core chlorophytes</taxon>
        <taxon>Trebouxiophyceae</taxon>
        <taxon>Chlorellales</taxon>
        <taxon>Chlorellaceae</taxon>
        <taxon>Chlorella clade</taxon>
        <taxon>Chlorella</taxon>
    </lineage>
</organism>
<dbReference type="OrthoDB" id="566238at2759"/>
<dbReference type="PANTHER" id="PTHR45431">
    <property type="entry name" value="RHODANESE-LIKE DOMAIN-CONTAINING PROTEIN 15, CHLOROPLASTIC"/>
    <property type="match status" value="1"/>
</dbReference>
<dbReference type="STRING" id="3076.A0A2P6TH16"/>
<dbReference type="GO" id="GO:0016740">
    <property type="term" value="F:transferase activity"/>
    <property type="evidence" value="ECO:0007669"/>
    <property type="project" value="UniProtKB-KW"/>
</dbReference>
<dbReference type="AlphaFoldDB" id="A0A2P6TH16"/>
<evidence type="ECO:0000313" key="3">
    <source>
        <dbReference type="Proteomes" id="UP000239899"/>
    </source>
</evidence>
<reference evidence="2 3" key="1">
    <citation type="journal article" date="2018" name="Plant J.">
        <title>Genome sequences of Chlorella sorokiniana UTEX 1602 and Micractinium conductrix SAG 241.80: implications to maltose excretion by a green alga.</title>
        <authorList>
            <person name="Arriola M.B."/>
            <person name="Velmurugan N."/>
            <person name="Zhang Y."/>
            <person name="Plunkett M.H."/>
            <person name="Hondzo H."/>
            <person name="Barney B.M."/>
        </authorList>
    </citation>
    <scope>NUCLEOTIDE SEQUENCE [LARGE SCALE GENOMIC DNA]</scope>
    <source>
        <strain evidence="3">UTEX 1602</strain>
    </source>
</reference>
<sequence length="128" mass="13760">MVDQNEQPPANVPPSEAKTLIEGEYTLLDVRTPEEHAQGSVPGSINIPVKLDDGKGGFLDNPQFLEQVKEQVGLEKPLVCTCAHGRRGALAAKQLADAGLQQVVNLEGGLANWADLDLPHTGTIKRHH</sequence>
<proteinExistence type="predicted"/>
<gene>
    <name evidence="2" type="ORF">C2E21_7617</name>
</gene>
<accession>A0A2P6TH16</accession>
<comment type="caution">
    <text evidence="2">The sequence shown here is derived from an EMBL/GenBank/DDBJ whole genome shotgun (WGS) entry which is preliminary data.</text>
</comment>
<dbReference type="PANTHER" id="PTHR45431:SF3">
    <property type="entry name" value="RHODANESE-LIKE DOMAIN-CONTAINING PROTEIN 15, CHLOROPLASTIC"/>
    <property type="match status" value="1"/>
</dbReference>